<feature type="domain" description="Glycosyltransferase 2-like" evidence="1">
    <location>
        <begin position="8"/>
        <end position="167"/>
    </location>
</feature>
<dbReference type="Proteomes" id="UP000034664">
    <property type="component" value="Unassembled WGS sequence"/>
</dbReference>
<accession>A0A0G0T787</accession>
<dbReference type="AlphaFoldDB" id="A0A0G0T787"/>
<protein>
    <submittedName>
        <fullName evidence="2">Lipopolysaccharide biosynthesis glycosyltransferase</fullName>
    </submittedName>
</protein>
<comment type="caution">
    <text evidence="2">The sequence shown here is derived from an EMBL/GenBank/DDBJ whole genome shotgun (WGS) entry which is preliminary data.</text>
</comment>
<dbReference type="SUPFAM" id="SSF53448">
    <property type="entry name" value="Nucleotide-diphospho-sugar transferases"/>
    <property type="match status" value="1"/>
</dbReference>
<evidence type="ECO:0000313" key="3">
    <source>
        <dbReference type="Proteomes" id="UP000034664"/>
    </source>
</evidence>
<dbReference type="InterPro" id="IPR001173">
    <property type="entry name" value="Glyco_trans_2-like"/>
</dbReference>
<dbReference type="Gene3D" id="3.90.550.10">
    <property type="entry name" value="Spore Coat Polysaccharide Biosynthesis Protein SpsA, Chain A"/>
    <property type="match status" value="1"/>
</dbReference>
<proteinExistence type="predicted"/>
<dbReference type="PANTHER" id="PTHR43630:SF2">
    <property type="entry name" value="GLYCOSYLTRANSFERASE"/>
    <property type="match status" value="1"/>
</dbReference>
<dbReference type="EMBL" id="LBZM01000001">
    <property type="protein sequence ID" value="KKR72869.1"/>
    <property type="molecule type" value="Genomic_DNA"/>
</dbReference>
<organism evidence="2 3">
    <name type="scientific">Candidatus Roizmanbacteria bacterium GW2011_GWB1_40_7</name>
    <dbReference type="NCBI Taxonomy" id="1618482"/>
    <lineage>
        <taxon>Bacteria</taxon>
        <taxon>Candidatus Roizmaniibacteriota</taxon>
    </lineage>
</organism>
<dbReference type="GO" id="GO:0016740">
    <property type="term" value="F:transferase activity"/>
    <property type="evidence" value="ECO:0007669"/>
    <property type="project" value="UniProtKB-KW"/>
</dbReference>
<name>A0A0G0T787_9BACT</name>
<reference evidence="2 3" key="1">
    <citation type="journal article" date="2015" name="Nature">
        <title>rRNA introns, odd ribosomes, and small enigmatic genomes across a large radiation of phyla.</title>
        <authorList>
            <person name="Brown C.T."/>
            <person name="Hug L.A."/>
            <person name="Thomas B.C."/>
            <person name="Sharon I."/>
            <person name="Castelle C.J."/>
            <person name="Singh A."/>
            <person name="Wilkins M.J."/>
            <person name="Williams K.H."/>
            <person name="Banfield J.F."/>
        </authorList>
    </citation>
    <scope>NUCLEOTIDE SEQUENCE [LARGE SCALE GENOMIC DNA]</scope>
</reference>
<evidence type="ECO:0000259" key="1">
    <source>
        <dbReference type="Pfam" id="PF00535"/>
    </source>
</evidence>
<dbReference type="InterPro" id="IPR029044">
    <property type="entry name" value="Nucleotide-diphossugar_trans"/>
</dbReference>
<dbReference type="PANTHER" id="PTHR43630">
    <property type="entry name" value="POLY-BETA-1,6-N-ACETYL-D-GLUCOSAMINE SYNTHASE"/>
    <property type="match status" value="1"/>
</dbReference>
<evidence type="ECO:0000313" key="2">
    <source>
        <dbReference type="EMBL" id="KKR72869.1"/>
    </source>
</evidence>
<gene>
    <name evidence="2" type="ORF">UU14_C0001G0011</name>
</gene>
<sequence>MKKNITLSVALATFNEEKNITRCLNSVKKLGDEIVIVDGGSTDKTVYLARNFTDKIFVTDNPPIFHINKQKAIEKCNGQWILQLDADEEVTSELADEITRTVHAHNDINGYFIARKNFFSNQWMKKGGMYPDYVIRLFRNGKGHFPCKSVHEQIVIDGNVGYLKEPMNHYPYATFQEYLKKADTYTSLTAQELEKNKTSISVISYLKYVVIKPLHTFINLFFRHRGFMDGRRGFIWALFSGLHHAQAYVKYIKNKR</sequence>
<dbReference type="Pfam" id="PF00535">
    <property type="entry name" value="Glycos_transf_2"/>
    <property type="match status" value="1"/>
</dbReference>
<keyword evidence="2" id="KW-0808">Transferase</keyword>
<dbReference type="CDD" id="cd02511">
    <property type="entry name" value="Beta4Glucosyltransferase"/>
    <property type="match status" value="1"/>
</dbReference>